<organism evidence="2 3">
    <name type="scientific">Heliobacterium mobile</name>
    <name type="common">Heliobacillus mobilis</name>
    <dbReference type="NCBI Taxonomy" id="28064"/>
    <lineage>
        <taxon>Bacteria</taxon>
        <taxon>Bacillati</taxon>
        <taxon>Bacillota</taxon>
        <taxon>Clostridia</taxon>
        <taxon>Eubacteriales</taxon>
        <taxon>Heliobacteriaceae</taxon>
        <taxon>Heliobacterium</taxon>
    </lineage>
</organism>
<proteinExistence type="predicted"/>
<dbReference type="Proteomes" id="UP000430670">
    <property type="component" value="Unassembled WGS sequence"/>
</dbReference>
<dbReference type="OrthoDB" id="2081113at2"/>
<evidence type="ECO:0000313" key="2">
    <source>
        <dbReference type="EMBL" id="MTV47824.1"/>
    </source>
</evidence>
<evidence type="ECO:0000256" key="1">
    <source>
        <dbReference type="SAM" id="MobiDB-lite"/>
    </source>
</evidence>
<evidence type="ECO:0000313" key="3">
    <source>
        <dbReference type="Proteomes" id="UP000430670"/>
    </source>
</evidence>
<comment type="caution">
    <text evidence="2">The sequence shown here is derived from an EMBL/GenBank/DDBJ whole genome shotgun (WGS) entry which is preliminary data.</text>
</comment>
<name>A0A6I3SG61_HELMO</name>
<sequence>MDSGTLLTGIGCLLMGAGLASSLWQRRQQQQERIEMDDIKGQVADARLVKEDMEAILTVAAKTGEEIVNDLRQEVVQAQKILKQLETQRIAAMVGTMAESMDRDSQLVEQPKPPRPFYIQEYLRNNEVRGKRPAPSTTSPNSSVPPIPVSPITRAEAYIKALGEGEPKQWSKSKRYEQVPVLYEFGLSDEEVAQFLHIGKGEVQLVCQLRRRA</sequence>
<gene>
    <name evidence="2" type="ORF">GJ688_02345</name>
</gene>
<protein>
    <submittedName>
        <fullName evidence="2">Uncharacterized protein</fullName>
    </submittedName>
</protein>
<dbReference type="EMBL" id="WNKU01000001">
    <property type="protein sequence ID" value="MTV47824.1"/>
    <property type="molecule type" value="Genomic_DNA"/>
</dbReference>
<dbReference type="AlphaFoldDB" id="A0A6I3SG61"/>
<keyword evidence="3" id="KW-1185">Reference proteome</keyword>
<reference evidence="2 3" key="1">
    <citation type="submission" date="2019-11" db="EMBL/GenBank/DDBJ databases">
        <title>Whole-genome sequence of a the green, strictly anaerobic photosynthetic bacterium Heliobacillus mobilis DSM 6151.</title>
        <authorList>
            <person name="Kyndt J.A."/>
            <person name="Meyer T.E."/>
        </authorList>
    </citation>
    <scope>NUCLEOTIDE SEQUENCE [LARGE SCALE GENOMIC DNA]</scope>
    <source>
        <strain evidence="2 3">DSM 6151</strain>
    </source>
</reference>
<feature type="region of interest" description="Disordered" evidence="1">
    <location>
        <begin position="129"/>
        <end position="149"/>
    </location>
</feature>
<accession>A0A6I3SG61</accession>
<dbReference type="RefSeq" id="WP_155474886.1">
    <property type="nucleotide sequence ID" value="NZ_WNKU01000001.1"/>
</dbReference>
<feature type="compositionally biased region" description="Low complexity" evidence="1">
    <location>
        <begin position="133"/>
        <end position="142"/>
    </location>
</feature>